<dbReference type="PANTHER" id="PTHR24291">
    <property type="entry name" value="CYTOCHROME P450 FAMILY 4"/>
    <property type="match status" value="1"/>
</dbReference>
<keyword evidence="4" id="KW-0560">Oxidoreductase</keyword>
<dbReference type="PRINTS" id="PR00463">
    <property type="entry name" value="EP450I"/>
</dbReference>
<keyword evidence="2 7" id="KW-0349">Heme</keyword>
<reference evidence="10" key="1">
    <citation type="submission" date="2017-06" db="EMBL/GenBank/DDBJ databases">
        <authorList>
            <person name="Varghese N."/>
            <person name="Submissions S."/>
        </authorList>
    </citation>
    <scope>NUCLEOTIDE SEQUENCE [LARGE SCALE GENOMIC DNA]</scope>
    <source>
        <strain evidence="10">DSM 44485</strain>
    </source>
</reference>
<evidence type="ECO:0000256" key="2">
    <source>
        <dbReference type="ARBA" id="ARBA00022617"/>
    </source>
</evidence>
<sequence length="461" mass="51495">MIGTAPGNLPLAGHALSLLFRPLEFLRTLPSFGDLVKIRMGLREVYVPCRPDLFRQILRDARTYDKGGPFYDRLREIGGNGLVTSRWDVNRRRRPLMQPSFDHEHINRYAELMADEVNALTRTWRSGETIDVDRAMETLTLRITARALFSVPADHRSVAQVERWLPILMEGIYRRMLVPAPVLSLAPTKINRGFPRATAAIRELTEEFIDAARRKEGQDEGLLSVLLNAPNEETGAPLQNHEIFDEVLTLMVAGTETTARALAFVFHLLGAHPEAAARLREEVDGSLGGRTPRFDDLPKLAFTRQVIMESLRLYPPAWMLSRVSTAAGDIGGHEFPEGTMFLLSPYLVHYDPDLFPSPESFVPDRWRPGGMSQEARRSVVPFASGPRKCIGDQFALTEAMLAVATIAARWSLSPLTDRPLRPVARANLGPGRLPMRLRERRPGPVQAATTTDGAEREAGRS</sequence>
<dbReference type="GO" id="GO:0016705">
    <property type="term" value="F:oxidoreductase activity, acting on paired donors, with incorporation or reduction of molecular oxygen"/>
    <property type="evidence" value="ECO:0007669"/>
    <property type="project" value="InterPro"/>
</dbReference>
<keyword evidence="6" id="KW-0503">Monooxygenase</keyword>
<evidence type="ECO:0000256" key="6">
    <source>
        <dbReference type="ARBA" id="ARBA00023033"/>
    </source>
</evidence>
<dbReference type="Gene3D" id="1.10.630.10">
    <property type="entry name" value="Cytochrome P450"/>
    <property type="match status" value="1"/>
</dbReference>
<evidence type="ECO:0000313" key="9">
    <source>
        <dbReference type="EMBL" id="SNR59519.1"/>
    </source>
</evidence>
<feature type="binding site" description="axial binding residue" evidence="7">
    <location>
        <position position="389"/>
    </location>
    <ligand>
        <name>heme</name>
        <dbReference type="ChEBI" id="CHEBI:30413"/>
    </ligand>
    <ligandPart>
        <name>Fe</name>
        <dbReference type="ChEBI" id="CHEBI:18248"/>
    </ligandPart>
</feature>
<comment type="cofactor">
    <cofactor evidence="7">
        <name>heme</name>
        <dbReference type="ChEBI" id="CHEBI:30413"/>
    </cofactor>
</comment>
<dbReference type="GO" id="GO:0005506">
    <property type="term" value="F:iron ion binding"/>
    <property type="evidence" value="ECO:0007669"/>
    <property type="project" value="InterPro"/>
</dbReference>
<dbReference type="InterPro" id="IPR002401">
    <property type="entry name" value="Cyt_P450_E_grp-I"/>
</dbReference>
<name>A0A238XNF4_9ACTN</name>
<dbReference type="GO" id="GO:0020037">
    <property type="term" value="F:heme binding"/>
    <property type="evidence" value="ECO:0007669"/>
    <property type="project" value="InterPro"/>
</dbReference>
<dbReference type="Pfam" id="PF00067">
    <property type="entry name" value="p450"/>
    <property type="match status" value="1"/>
</dbReference>
<dbReference type="Proteomes" id="UP000198420">
    <property type="component" value="Unassembled WGS sequence"/>
</dbReference>
<organism evidence="9 10">
    <name type="scientific">Actinomadura mexicana</name>
    <dbReference type="NCBI Taxonomy" id="134959"/>
    <lineage>
        <taxon>Bacteria</taxon>
        <taxon>Bacillati</taxon>
        <taxon>Actinomycetota</taxon>
        <taxon>Actinomycetes</taxon>
        <taxon>Streptosporangiales</taxon>
        <taxon>Thermomonosporaceae</taxon>
        <taxon>Actinomadura</taxon>
    </lineage>
</organism>
<proteinExistence type="inferred from homology"/>
<evidence type="ECO:0000256" key="5">
    <source>
        <dbReference type="ARBA" id="ARBA00023004"/>
    </source>
</evidence>
<dbReference type="EMBL" id="FZNP01000004">
    <property type="protein sequence ID" value="SNR59519.1"/>
    <property type="molecule type" value="Genomic_DNA"/>
</dbReference>
<keyword evidence="3 7" id="KW-0479">Metal-binding</keyword>
<accession>A0A238XNF4</accession>
<keyword evidence="10" id="KW-1185">Reference proteome</keyword>
<evidence type="ECO:0000256" key="1">
    <source>
        <dbReference type="ARBA" id="ARBA00010617"/>
    </source>
</evidence>
<dbReference type="AlphaFoldDB" id="A0A238XNF4"/>
<gene>
    <name evidence="9" type="ORF">SAMN06265355_104451</name>
</gene>
<protein>
    <submittedName>
        <fullName evidence="9">Pentalenene oxygenase</fullName>
    </submittedName>
</protein>
<evidence type="ECO:0000256" key="8">
    <source>
        <dbReference type="SAM" id="MobiDB-lite"/>
    </source>
</evidence>
<dbReference type="InterPro" id="IPR036396">
    <property type="entry name" value="Cyt_P450_sf"/>
</dbReference>
<evidence type="ECO:0000256" key="7">
    <source>
        <dbReference type="PIRSR" id="PIRSR602401-1"/>
    </source>
</evidence>
<dbReference type="InterPro" id="IPR001128">
    <property type="entry name" value="Cyt_P450"/>
</dbReference>
<dbReference type="PANTHER" id="PTHR24291:SF50">
    <property type="entry name" value="BIFUNCTIONAL ALBAFLAVENONE MONOOXYGENASE_TERPENE SYNTHASE"/>
    <property type="match status" value="1"/>
</dbReference>
<dbReference type="SUPFAM" id="SSF48264">
    <property type="entry name" value="Cytochrome P450"/>
    <property type="match status" value="1"/>
</dbReference>
<evidence type="ECO:0000256" key="4">
    <source>
        <dbReference type="ARBA" id="ARBA00023002"/>
    </source>
</evidence>
<keyword evidence="5 7" id="KW-0408">Iron</keyword>
<dbReference type="CDD" id="cd11049">
    <property type="entry name" value="CYP170A1-like"/>
    <property type="match status" value="1"/>
</dbReference>
<dbReference type="InterPro" id="IPR050196">
    <property type="entry name" value="Cytochrome_P450_Monoox"/>
</dbReference>
<evidence type="ECO:0000313" key="10">
    <source>
        <dbReference type="Proteomes" id="UP000198420"/>
    </source>
</evidence>
<evidence type="ECO:0000256" key="3">
    <source>
        <dbReference type="ARBA" id="ARBA00022723"/>
    </source>
</evidence>
<comment type="similarity">
    <text evidence="1">Belongs to the cytochrome P450 family.</text>
</comment>
<dbReference type="GO" id="GO:0004497">
    <property type="term" value="F:monooxygenase activity"/>
    <property type="evidence" value="ECO:0007669"/>
    <property type="project" value="UniProtKB-KW"/>
</dbReference>
<dbReference type="PRINTS" id="PR00385">
    <property type="entry name" value="P450"/>
</dbReference>
<feature type="region of interest" description="Disordered" evidence="8">
    <location>
        <begin position="423"/>
        <end position="461"/>
    </location>
</feature>